<name>A0A2T4CEN7_TRILO</name>
<keyword evidence="1" id="KW-0812">Transmembrane</keyword>
<evidence type="ECO:0000313" key="3">
    <source>
        <dbReference type="Proteomes" id="UP000240760"/>
    </source>
</evidence>
<keyword evidence="1" id="KW-1133">Transmembrane helix</keyword>
<evidence type="ECO:0000313" key="2">
    <source>
        <dbReference type="EMBL" id="PTB80008.1"/>
    </source>
</evidence>
<gene>
    <name evidence="2" type="ORF">M440DRAFT_1108456</name>
</gene>
<dbReference type="Proteomes" id="UP000240760">
    <property type="component" value="Unassembled WGS sequence"/>
</dbReference>
<organism evidence="2 3">
    <name type="scientific">Trichoderma longibrachiatum ATCC 18648</name>
    <dbReference type="NCBI Taxonomy" id="983965"/>
    <lineage>
        <taxon>Eukaryota</taxon>
        <taxon>Fungi</taxon>
        <taxon>Dikarya</taxon>
        <taxon>Ascomycota</taxon>
        <taxon>Pezizomycotina</taxon>
        <taxon>Sordariomycetes</taxon>
        <taxon>Hypocreomycetidae</taxon>
        <taxon>Hypocreales</taxon>
        <taxon>Hypocreaceae</taxon>
        <taxon>Trichoderma</taxon>
    </lineage>
</organism>
<sequence>MMVFSAAYKRSSVPEVKYHRPPEKQASRHFCIYCLHILFILIFFFLFLLFFFFLFCFVFLHTKRSSRLICLLAAPFERLQALTGPLLRSQPGRVLDDKGGFSSRGPG</sequence>
<protein>
    <submittedName>
        <fullName evidence="2">Uncharacterized protein</fullName>
    </submittedName>
</protein>
<keyword evidence="1" id="KW-0472">Membrane</keyword>
<accession>A0A2T4CEN7</accession>
<dbReference type="EMBL" id="KZ679127">
    <property type="protein sequence ID" value="PTB80008.1"/>
    <property type="molecule type" value="Genomic_DNA"/>
</dbReference>
<reference evidence="2 3" key="1">
    <citation type="submission" date="2016-07" db="EMBL/GenBank/DDBJ databases">
        <title>Multiple horizontal gene transfer events from other fungi enriched the ability of initially mycotrophic Trichoderma (Ascomycota) to feed on dead plant biomass.</title>
        <authorList>
            <consortium name="DOE Joint Genome Institute"/>
            <person name="Aerts A."/>
            <person name="Atanasova L."/>
            <person name="Chenthamara K."/>
            <person name="Zhang J."/>
            <person name="Grujic M."/>
            <person name="Henrissat B."/>
            <person name="Kuo A."/>
            <person name="Salamov A."/>
            <person name="Lipzen A."/>
            <person name="Labutti K."/>
            <person name="Barry K."/>
            <person name="Miao Y."/>
            <person name="Rahimi M.J."/>
            <person name="Shen Q."/>
            <person name="Grigoriev I.V."/>
            <person name="Kubicek C.P."/>
            <person name="Druzhinina I.S."/>
        </authorList>
    </citation>
    <scope>NUCLEOTIDE SEQUENCE [LARGE SCALE GENOMIC DNA]</scope>
    <source>
        <strain evidence="2 3">ATCC 18648</strain>
    </source>
</reference>
<dbReference type="AlphaFoldDB" id="A0A2T4CEN7"/>
<proteinExistence type="predicted"/>
<evidence type="ECO:0000256" key="1">
    <source>
        <dbReference type="SAM" id="Phobius"/>
    </source>
</evidence>
<keyword evidence="3" id="KW-1185">Reference proteome</keyword>
<feature type="transmembrane region" description="Helical" evidence="1">
    <location>
        <begin position="30"/>
        <end position="60"/>
    </location>
</feature>